<dbReference type="Gene3D" id="3.10.450.50">
    <property type="match status" value="1"/>
</dbReference>
<evidence type="ECO:0000313" key="2">
    <source>
        <dbReference type="EMBL" id="EFL94743.1"/>
    </source>
</evidence>
<keyword evidence="3" id="KW-1185">Reference proteome</keyword>
<organism evidence="2 3">
    <name type="scientific">Pediococcus acidilactici DSM 20284</name>
    <dbReference type="NCBI Taxonomy" id="862514"/>
    <lineage>
        <taxon>Bacteria</taxon>
        <taxon>Bacillati</taxon>
        <taxon>Bacillota</taxon>
        <taxon>Bacilli</taxon>
        <taxon>Lactobacillales</taxon>
        <taxon>Lactobacillaceae</taxon>
        <taxon>Pediococcus</taxon>
        <taxon>Pediococcus acidilactici group</taxon>
    </lineage>
</organism>
<dbReference type="eggNOG" id="COG3631">
    <property type="taxonomic scope" value="Bacteria"/>
</dbReference>
<feature type="domain" description="SnoaL-like" evidence="1">
    <location>
        <begin position="38"/>
        <end position="138"/>
    </location>
</feature>
<dbReference type="Pfam" id="PF12680">
    <property type="entry name" value="SnoaL_2"/>
    <property type="match status" value="1"/>
</dbReference>
<name>E0NHY0_PEDAC</name>
<dbReference type="EMBL" id="AEEG01000009">
    <property type="protein sequence ID" value="EFL94743.1"/>
    <property type="molecule type" value="Genomic_DNA"/>
</dbReference>
<gene>
    <name evidence="2" type="ORF">HMPREF0623_1611</name>
</gene>
<comment type="caution">
    <text evidence="2">The sequence shown here is derived from an EMBL/GenBank/DDBJ whole genome shotgun (WGS) entry which is preliminary data.</text>
</comment>
<dbReference type="SUPFAM" id="SSF54427">
    <property type="entry name" value="NTF2-like"/>
    <property type="match status" value="1"/>
</dbReference>
<evidence type="ECO:0000313" key="3">
    <source>
        <dbReference type="Proteomes" id="UP000004470"/>
    </source>
</evidence>
<dbReference type="InterPro" id="IPR032710">
    <property type="entry name" value="NTF2-like_dom_sf"/>
</dbReference>
<dbReference type="HOGENOM" id="CLU_123773_0_1_9"/>
<reference evidence="2" key="1">
    <citation type="submission" date="2010-07" db="EMBL/GenBank/DDBJ databases">
        <authorList>
            <person name="Muzny D."/>
            <person name="Qin X."/>
            <person name="Deng J."/>
            <person name="Jiang H."/>
            <person name="Liu Y."/>
            <person name="Qu J."/>
            <person name="Song X.-Z."/>
            <person name="Zhang L."/>
            <person name="Thornton R."/>
            <person name="Coyle M."/>
            <person name="Francisco L."/>
            <person name="Jackson L."/>
            <person name="Javaid M."/>
            <person name="Korchina V."/>
            <person name="Kovar C."/>
            <person name="Mata R."/>
            <person name="Mathew T."/>
            <person name="Ngo R."/>
            <person name="Nguyen L."/>
            <person name="Nguyen N."/>
            <person name="Okwuonu G."/>
            <person name="Ongeri F."/>
            <person name="Pham C."/>
            <person name="Simmons D."/>
            <person name="Wilczek-Boney K."/>
            <person name="Hale W."/>
            <person name="Jakkamsetti A."/>
            <person name="Pham P."/>
            <person name="Ruth R."/>
            <person name="San Lucas F."/>
            <person name="Warren J."/>
            <person name="Zhang J."/>
            <person name="Zhao Z."/>
            <person name="Zhou C."/>
            <person name="Zhu D."/>
            <person name="Lee S."/>
            <person name="Bess C."/>
            <person name="Blankenburg K."/>
            <person name="Forbes L."/>
            <person name="Fu Q."/>
            <person name="Gubbala S."/>
            <person name="Hirani K."/>
            <person name="Jayaseelan J.C."/>
            <person name="Lara F."/>
            <person name="Munidasa M."/>
            <person name="Palculict T."/>
            <person name="Patil S."/>
            <person name="Pu L.-L."/>
            <person name="Saada N."/>
            <person name="Tang L."/>
            <person name="Weissenberger G."/>
            <person name="Zhu Y."/>
            <person name="Hemphill L."/>
            <person name="Shang Y."/>
            <person name="Youmans B."/>
            <person name="Ayvaz T."/>
            <person name="Ross M."/>
            <person name="Santibanez J."/>
            <person name="Aqrawi P."/>
            <person name="Gross S."/>
            <person name="Joshi V."/>
            <person name="Fowler G."/>
            <person name="Nazareth L."/>
            <person name="Reid J."/>
            <person name="Worley K."/>
            <person name="Petrosino J."/>
            <person name="Highlander S."/>
            <person name="Gibbs R."/>
        </authorList>
    </citation>
    <scope>NUCLEOTIDE SEQUENCE [LARGE SCALE GENOMIC DNA]</scope>
    <source>
        <strain evidence="2">DSM 20284</strain>
    </source>
</reference>
<dbReference type="AlphaFoldDB" id="E0NHY0"/>
<sequence length="152" mass="18207">MKCKIKRCIKIFSIEKLTSVKSNSKLRSTLMNQQIEIIQRYFNMRKNKKLIDLAQIFTPSVHYVECYGAEYVGIQEIQRWITHKFKVQTVNCWDIKNIYHDDATYIVEWVFACVDHGKNFKFDGISLITFEDLQIAEIKEFESKHSHYRPYQ</sequence>
<protein>
    <recommendedName>
        <fullName evidence="1">SnoaL-like domain-containing protein</fullName>
    </recommendedName>
</protein>
<evidence type="ECO:0000259" key="1">
    <source>
        <dbReference type="Pfam" id="PF12680"/>
    </source>
</evidence>
<dbReference type="InterPro" id="IPR037401">
    <property type="entry name" value="SnoaL-like"/>
</dbReference>
<proteinExistence type="predicted"/>
<dbReference type="Proteomes" id="UP000004470">
    <property type="component" value="Unassembled WGS sequence"/>
</dbReference>
<accession>E0NHY0</accession>